<organism evidence="2 3">
    <name type="scientific">Seminavis robusta</name>
    <dbReference type="NCBI Taxonomy" id="568900"/>
    <lineage>
        <taxon>Eukaryota</taxon>
        <taxon>Sar</taxon>
        <taxon>Stramenopiles</taxon>
        <taxon>Ochrophyta</taxon>
        <taxon>Bacillariophyta</taxon>
        <taxon>Bacillariophyceae</taxon>
        <taxon>Bacillariophycidae</taxon>
        <taxon>Naviculales</taxon>
        <taxon>Naviculaceae</taxon>
        <taxon>Seminavis</taxon>
    </lineage>
</organism>
<dbReference type="EMBL" id="CAICTM010000715">
    <property type="protein sequence ID" value="CAB9515445.1"/>
    <property type="molecule type" value="Genomic_DNA"/>
</dbReference>
<name>A0A9N8E7V2_9STRA</name>
<feature type="compositionally biased region" description="Polar residues" evidence="1">
    <location>
        <begin position="105"/>
        <end position="121"/>
    </location>
</feature>
<dbReference type="AlphaFoldDB" id="A0A9N8E7V2"/>
<feature type="region of interest" description="Disordered" evidence="1">
    <location>
        <begin position="70"/>
        <end position="123"/>
    </location>
</feature>
<evidence type="ECO:0000256" key="1">
    <source>
        <dbReference type="SAM" id="MobiDB-lite"/>
    </source>
</evidence>
<proteinExistence type="predicted"/>
<sequence>MPTNNNKKKREKKNKSKWPWEPEEEALWGHEILAAYGAISELDRKVHKTIVTGIPDPTISAEDIALGTRRRTGAELPPSESATPRIPVPTTNTKVDGKTSRENSVDNQKSQFSPTIVNGGSIQEKRRAALRESRETEVDLTHKQRLDELQSKDPDLWAEIDIKKFRKLVHKDNQHLRDTQLPPGTFRVPVKPYPGCPYPCQLCGTPLRAGVYTEDNICFCRPDGDYESKSLQWALDSDLYERAYQEKRSMLIACTNCSLPKPWGGGPPITSSSLSSDYKNIDAVANVQYPGYNMDPASLGPLYAQMIAAMGGMDLHDQAEMDEERAWMHDDRNTNHGFTEDETYELLCQGVKPWDDDARDVLAALNGAYDHYDDYY</sequence>
<accession>A0A9N8E7V2</accession>
<gene>
    <name evidence="2" type="ORF">SEMRO_716_G191890.1</name>
</gene>
<reference evidence="2" key="1">
    <citation type="submission" date="2020-06" db="EMBL/GenBank/DDBJ databases">
        <authorList>
            <consortium name="Plant Systems Biology data submission"/>
        </authorList>
    </citation>
    <scope>NUCLEOTIDE SEQUENCE</scope>
    <source>
        <strain evidence="2">D6</strain>
    </source>
</reference>
<feature type="compositionally biased region" description="Basic and acidic residues" evidence="1">
    <location>
        <begin position="95"/>
        <end position="104"/>
    </location>
</feature>
<dbReference type="OrthoDB" id="245563at2759"/>
<dbReference type="Proteomes" id="UP001153069">
    <property type="component" value="Unassembled WGS sequence"/>
</dbReference>
<evidence type="ECO:0000313" key="2">
    <source>
        <dbReference type="EMBL" id="CAB9515445.1"/>
    </source>
</evidence>
<comment type="caution">
    <text evidence="2">The sequence shown here is derived from an EMBL/GenBank/DDBJ whole genome shotgun (WGS) entry which is preliminary data.</text>
</comment>
<keyword evidence="3" id="KW-1185">Reference proteome</keyword>
<feature type="region of interest" description="Disordered" evidence="1">
    <location>
        <begin position="1"/>
        <end position="23"/>
    </location>
</feature>
<evidence type="ECO:0000313" key="3">
    <source>
        <dbReference type="Proteomes" id="UP001153069"/>
    </source>
</evidence>
<feature type="compositionally biased region" description="Basic residues" evidence="1">
    <location>
        <begin position="1"/>
        <end position="16"/>
    </location>
</feature>
<protein>
    <submittedName>
        <fullName evidence="2">Uncharacterized protein</fullName>
    </submittedName>
</protein>